<accession>A0A6H1ZVU5</accession>
<dbReference type="EMBL" id="MT144283">
    <property type="protein sequence ID" value="QJA51694.1"/>
    <property type="molecule type" value="Genomic_DNA"/>
</dbReference>
<dbReference type="AlphaFoldDB" id="A0A6H1ZVU5"/>
<gene>
    <name evidence="3" type="ORF">MM415A01127_0008</name>
    <name evidence="2" type="ORF">TM448A02254_0006</name>
</gene>
<evidence type="ECO:0000259" key="1">
    <source>
        <dbReference type="SMART" id="SM00834"/>
    </source>
</evidence>
<organism evidence="2">
    <name type="scientific">viral metagenome</name>
    <dbReference type="NCBI Taxonomy" id="1070528"/>
    <lineage>
        <taxon>unclassified sequences</taxon>
        <taxon>metagenomes</taxon>
        <taxon>organismal metagenomes</taxon>
    </lineage>
</organism>
<evidence type="ECO:0000313" key="2">
    <source>
        <dbReference type="EMBL" id="QJA51694.1"/>
    </source>
</evidence>
<feature type="domain" description="Putative regulatory protein FmdB zinc ribbon" evidence="1">
    <location>
        <begin position="1"/>
        <end position="41"/>
    </location>
</feature>
<dbReference type="InterPro" id="IPR013429">
    <property type="entry name" value="Regulatory_FmdB_Zinc_ribbon"/>
</dbReference>
<evidence type="ECO:0000313" key="3">
    <source>
        <dbReference type="EMBL" id="QJA78152.1"/>
    </source>
</evidence>
<name>A0A6H1ZVU5_9ZZZZ</name>
<sequence length="179" mass="20150">MPSYRYRCNACGREQETLHASNRRLYLECECGHAPMTWQFPCPNIQSDATFLANRDDGFGNDNVKRKRAHALARAAGVNPTGKIYCPSLCPPGEPFSPKAWISDKSDIKRICRKNNWDCPDMGVKAHSVESEPKPYQVADSLVEEEVQKRVAAANGNVTPRERLDMKHEIAERARGTMT</sequence>
<protein>
    <recommendedName>
        <fullName evidence="1">Putative regulatory protein FmdB zinc ribbon domain-containing protein</fullName>
    </recommendedName>
</protein>
<proteinExistence type="predicted"/>
<reference evidence="2" key="1">
    <citation type="submission" date="2020-03" db="EMBL/GenBank/DDBJ databases">
        <title>The deep terrestrial virosphere.</title>
        <authorList>
            <person name="Holmfeldt K."/>
            <person name="Nilsson E."/>
            <person name="Simone D."/>
            <person name="Lopez-Fernandez M."/>
            <person name="Wu X."/>
            <person name="de Brujin I."/>
            <person name="Lundin D."/>
            <person name="Andersson A."/>
            <person name="Bertilsson S."/>
            <person name="Dopson M."/>
        </authorList>
    </citation>
    <scope>NUCLEOTIDE SEQUENCE</scope>
    <source>
        <strain evidence="3">MM415A01127</strain>
        <strain evidence="2">TM448A02254</strain>
    </source>
</reference>
<dbReference type="EMBL" id="MT142322">
    <property type="protein sequence ID" value="QJA78152.1"/>
    <property type="molecule type" value="Genomic_DNA"/>
</dbReference>
<dbReference type="SMART" id="SM00834">
    <property type="entry name" value="CxxC_CXXC_SSSS"/>
    <property type="match status" value="1"/>
</dbReference>